<evidence type="ECO:0000256" key="3">
    <source>
        <dbReference type="ARBA" id="ARBA00022475"/>
    </source>
</evidence>
<sequence>MSAHPVLAFLRQIAREMPRQVAAAGALSLLLTAAEAAGVLLLIPLLTIAGIPTGRGVAGSVARAVERGFLAIGVQPGAGAVLLLFVAVTLVQAVVRRAEALVGHRMQFGVSHRMRTRLYAAVTEARWLPLARMRGADLLNGLTTESDRVGSAAGFVVAFVVNTLLALAYITLALRVSAPVTAVAMVTGAILMAVLRPLRRASRSAGQGLTAATATVAAAATEHLGALKVVKSYGAEERNARHFGAAATLAMEMGLRGWRAYADAGAVFLIGSAALLAVVAYAAVELLNVTGGTVLLLIFVFYRLVPRLSQLQTVYQMVARDIPAWEALSARIEALEAEREGLRPADGTVRLAETVRFDDVSFTYEPGVPDVVAGLSMDIQAFRTTALVGPSGSGKTTVADLMMGLVTPRSGSITVDGRPLEASWLRGWRDEIGYVAQETVLFNETVLANLRWARPDATEDEVWDALRLAAADTFVAALPDGLETTVGDRGVRLSGGERQRLALARALLRRPALLILDEATSALDTENERRIRDAIRALHGRTTILLITHRLPSVRDADVIHVMEAGRRVESGSFDELMARAGGRFRRLWASQSGADPDDPPE</sequence>
<evidence type="ECO:0000313" key="13">
    <source>
        <dbReference type="Proteomes" id="UP000582837"/>
    </source>
</evidence>
<feature type="domain" description="ABC transmembrane type-1" evidence="11">
    <location>
        <begin position="22"/>
        <end position="320"/>
    </location>
</feature>
<dbReference type="GO" id="GO:0005886">
    <property type="term" value="C:plasma membrane"/>
    <property type="evidence" value="ECO:0007669"/>
    <property type="project" value="UniProtKB-SubCell"/>
</dbReference>
<dbReference type="InterPro" id="IPR017871">
    <property type="entry name" value="ABC_transporter-like_CS"/>
</dbReference>
<keyword evidence="4 9" id="KW-0812">Transmembrane</keyword>
<dbReference type="EMBL" id="JACHIA010000001">
    <property type="protein sequence ID" value="MBB6068409.1"/>
    <property type="molecule type" value="Genomic_DNA"/>
</dbReference>
<dbReference type="GO" id="GO:0034040">
    <property type="term" value="F:ATPase-coupled lipid transmembrane transporter activity"/>
    <property type="evidence" value="ECO:0007669"/>
    <property type="project" value="TreeGrafter"/>
</dbReference>
<organism evidence="12 13">
    <name type="scientific">Longimicrobium terrae</name>
    <dbReference type="NCBI Taxonomy" id="1639882"/>
    <lineage>
        <taxon>Bacteria</taxon>
        <taxon>Pseudomonadati</taxon>
        <taxon>Gemmatimonadota</taxon>
        <taxon>Longimicrobiia</taxon>
        <taxon>Longimicrobiales</taxon>
        <taxon>Longimicrobiaceae</taxon>
        <taxon>Longimicrobium</taxon>
    </lineage>
</organism>
<comment type="caution">
    <text evidence="12">The sequence shown here is derived from an EMBL/GenBank/DDBJ whole genome shotgun (WGS) entry which is preliminary data.</text>
</comment>
<feature type="transmembrane region" description="Helical" evidence="9">
    <location>
        <begin position="69"/>
        <end position="95"/>
    </location>
</feature>
<evidence type="ECO:0000256" key="4">
    <source>
        <dbReference type="ARBA" id="ARBA00022692"/>
    </source>
</evidence>
<gene>
    <name evidence="12" type="ORF">HNQ61_000020</name>
</gene>
<feature type="transmembrane region" description="Helical" evidence="9">
    <location>
        <begin position="286"/>
        <end position="305"/>
    </location>
</feature>
<dbReference type="InterPro" id="IPR039421">
    <property type="entry name" value="Type_1_exporter"/>
</dbReference>
<feature type="transmembrane region" description="Helical" evidence="9">
    <location>
        <begin position="260"/>
        <end position="280"/>
    </location>
</feature>
<dbReference type="Proteomes" id="UP000582837">
    <property type="component" value="Unassembled WGS sequence"/>
</dbReference>
<proteinExistence type="predicted"/>
<keyword evidence="6 12" id="KW-0067">ATP-binding</keyword>
<keyword evidence="3" id="KW-1003">Cell membrane</keyword>
<dbReference type="GO" id="GO:0140359">
    <property type="term" value="F:ABC-type transporter activity"/>
    <property type="evidence" value="ECO:0007669"/>
    <property type="project" value="InterPro"/>
</dbReference>
<evidence type="ECO:0000256" key="6">
    <source>
        <dbReference type="ARBA" id="ARBA00022840"/>
    </source>
</evidence>
<evidence type="ECO:0000259" key="10">
    <source>
        <dbReference type="PROSITE" id="PS50893"/>
    </source>
</evidence>
<evidence type="ECO:0000256" key="1">
    <source>
        <dbReference type="ARBA" id="ARBA00004651"/>
    </source>
</evidence>
<evidence type="ECO:0000256" key="5">
    <source>
        <dbReference type="ARBA" id="ARBA00022741"/>
    </source>
</evidence>
<dbReference type="RefSeq" id="WP_170039288.1">
    <property type="nucleotide sequence ID" value="NZ_JABDTL010000002.1"/>
</dbReference>
<evidence type="ECO:0000256" key="9">
    <source>
        <dbReference type="SAM" id="Phobius"/>
    </source>
</evidence>
<reference evidence="12 13" key="1">
    <citation type="submission" date="2020-08" db="EMBL/GenBank/DDBJ databases">
        <title>Genomic Encyclopedia of Type Strains, Phase IV (KMG-IV): sequencing the most valuable type-strain genomes for metagenomic binning, comparative biology and taxonomic classification.</title>
        <authorList>
            <person name="Goeker M."/>
        </authorList>
    </citation>
    <scope>NUCLEOTIDE SEQUENCE [LARGE SCALE GENOMIC DNA]</scope>
    <source>
        <strain evidence="12 13">DSM 29007</strain>
    </source>
</reference>
<evidence type="ECO:0000256" key="8">
    <source>
        <dbReference type="ARBA" id="ARBA00023136"/>
    </source>
</evidence>
<dbReference type="PANTHER" id="PTHR24221">
    <property type="entry name" value="ATP-BINDING CASSETTE SUB-FAMILY B"/>
    <property type="match status" value="1"/>
</dbReference>
<dbReference type="InterPro" id="IPR011527">
    <property type="entry name" value="ABC1_TM_dom"/>
</dbReference>
<dbReference type="GO" id="GO:0005524">
    <property type="term" value="F:ATP binding"/>
    <property type="evidence" value="ECO:0007669"/>
    <property type="project" value="UniProtKB-KW"/>
</dbReference>
<dbReference type="SMART" id="SM00382">
    <property type="entry name" value="AAA"/>
    <property type="match status" value="1"/>
</dbReference>
<dbReference type="InterPro" id="IPR027417">
    <property type="entry name" value="P-loop_NTPase"/>
</dbReference>
<feature type="transmembrane region" description="Helical" evidence="9">
    <location>
        <begin position="176"/>
        <end position="195"/>
    </location>
</feature>
<dbReference type="SUPFAM" id="SSF90123">
    <property type="entry name" value="ABC transporter transmembrane region"/>
    <property type="match status" value="1"/>
</dbReference>
<keyword evidence="13" id="KW-1185">Reference proteome</keyword>
<dbReference type="InterPro" id="IPR003439">
    <property type="entry name" value="ABC_transporter-like_ATP-bd"/>
</dbReference>
<dbReference type="Pfam" id="PF00664">
    <property type="entry name" value="ABC_membrane"/>
    <property type="match status" value="1"/>
</dbReference>
<feature type="transmembrane region" description="Helical" evidence="9">
    <location>
        <begin position="21"/>
        <end position="49"/>
    </location>
</feature>
<evidence type="ECO:0000256" key="7">
    <source>
        <dbReference type="ARBA" id="ARBA00022989"/>
    </source>
</evidence>
<comment type="subcellular location">
    <subcellularLocation>
        <location evidence="1">Cell membrane</location>
        <topology evidence="1">Multi-pass membrane protein</topology>
    </subcellularLocation>
</comment>
<dbReference type="PROSITE" id="PS50893">
    <property type="entry name" value="ABC_TRANSPORTER_2"/>
    <property type="match status" value="1"/>
</dbReference>
<keyword evidence="5" id="KW-0547">Nucleotide-binding</keyword>
<protein>
    <submittedName>
        <fullName evidence="12">ATP-binding cassette subfamily C protein</fullName>
    </submittedName>
</protein>
<dbReference type="InterPro" id="IPR003593">
    <property type="entry name" value="AAA+_ATPase"/>
</dbReference>
<dbReference type="PROSITE" id="PS00211">
    <property type="entry name" value="ABC_TRANSPORTER_1"/>
    <property type="match status" value="1"/>
</dbReference>
<dbReference type="PANTHER" id="PTHR24221:SF654">
    <property type="entry name" value="ATP-BINDING CASSETTE SUB-FAMILY B MEMBER 6"/>
    <property type="match status" value="1"/>
</dbReference>
<dbReference type="GO" id="GO:0016887">
    <property type="term" value="F:ATP hydrolysis activity"/>
    <property type="evidence" value="ECO:0007669"/>
    <property type="project" value="InterPro"/>
</dbReference>
<keyword evidence="8 9" id="KW-0472">Membrane</keyword>
<dbReference type="InterPro" id="IPR036640">
    <property type="entry name" value="ABC1_TM_sf"/>
</dbReference>
<dbReference type="FunFam" id="3.40.50.300:FF:000299">
    <property type="entry name" value="ABC transporter ATP-binding protein/permease"/>
    <property type="match status" value="1"/>
</dbReference>
<keyword evidence="2" id="KW-0813">Transport</keyword>
<evidence type="ECO:0000313" key="12">
    <source>
        <dbReference type="EMBL" id="MBB6068409.1"/>
    </source>
</evidence>
<dbReference type="Gene3D" id="3.40.50.300">
    <property type="entry name" value="P-loop containing nucleotide triphosphate hydrolases"/>
    <property type="match status" value="1"/>
</dbReference>
<dbReference type="Pfam" id="PF00005">
    <property type="entry name" value="ABC_tran"/>
    <property type="match status" value="1"/>
</dbReference>
<name>A0A841GQE6_9BACT</name>
<keyword evidence="7 9" id="KW-1133">Transmembrane helix</keyword>
<evidence type="ECO:0000256" key="2">
    <source>
        <dbReference type="ARBA" id="ARBA00022448"/>
    </source>
</evidence>
<dbReference type="AlphaFoldDB" id="A0A841GQE6"/>
<dbReference type="PROSITE" id="PS50929">
    <property type="entry name" value="ABC_TM1F"/>
    <property type="match status" value="1"/>
</dbReference>
<feature type="domain" description="ABC transporter" evidence="10">
    <location>
        <begin position="355"/>
        <end position="590"/>
    </location>
</feature>
<feature type="transmembrane region" description="Helical" evidence="9">
    <location>
        <begin position="149"/>
        <end position="170"/>
    </location>
</feature>
<dbReference type="Gene3D" id="1.20.1560.10">
    <property type="entry name" value="ABC transporter type 1, transmembrane domain"/>
    <property type="match status" value="1"/>
</dbReference>
<evidence type="ECO:0000259" key="11">
    <source>
        <dbReference type="PROSITE" id="PS50929"/>
    </source>
</evidence>
<accession>A0A841GQE6</accession>
<dbReference type="SUPFAM" id="SSF52540">
    <property type="entry name" value="P-loop containing nucleoside triphosphate hydrolases"/>
    <property type="match status" value="1"/>
</dbReference>